<name>A0ABQ0LYD7_MYCCL</name>
<feature type="compositionally biased region" description="Low complexity" evidence="1">
    <location>
        <begin position="299"/>
        <end position="324"/>
    </location>
</feature>
<dbReference type="EMBL" id="DF849190">
    <property type="protein sequence ID" value="GAT55992.1"/>
    <property type="molecule type" value="Genomic_DNA"/>
</dbReference>
<gene>
    <name evidence="2" type="ORF">MCHLO_12703</name>
</gene>
<dbReference type="Proteomes" id="UP000815677">
    <property type="component" value="Unassembled WGS sequence"/>
</dbReference>
<sequence>MRPPHDRRSVRATDVSRSLQQGWAVSLQATPEGVREEAAATAAEHCKTRFRHHPRCCHRYHSLRCCTSPAALYTAALWNDDNGVSQTEPLHIRQESPTKKKAINNNNLSKRFYFVAFGTPGKAAHKSIIDQVAAWPLWSLADGGADVQVLFEGLTDDAKADMWVASKRNWFAVRRDMEHRVTTDCTLIFHRRGEVWDNTELETIINSNFLPPPPPHYRYNLPVQRKALAAAYKQSPSTPAVPLLQLPNVAAPDVLGQPTRVNLLKRALDPAADDDDDVRPTSRPRLTIDTHAADVSSGSTTSPPWSAVTPASASPSPSMSTATLPPNPLHPLAVITAPVNVLPSGFAGMHVVDVVSGFHKMEQLHSDKSLDLEARFKCAFPARKFNGNTYRDNALSTLVLYWIAL</sequence>
<reference evidence="2" key="1">
    <citation type="submission" date="2014-09" db="EMBL/GenBank/DDBJ databases">
        <title>Genome sequence of the luminous mushroom Mycena chlorophos for searching fungal bioluminescence genes.</title>
        <authorList>
            <person name="Tanaka Y."/>
            <person name="Kasuga D."/>
            <person name="Oba Y."/>
            <person name="Hase S."/>
            <person name="Sato K."/>
            <person name="Oba Y."/>
            <person name="Sakakibara Y."/>
        </authorList>
    </citation>
    <scope>NUCLEOTIDE SEQUENCE</scope>
</reference>
<feature type="region of interest" description="Disordered" evidence="1">
    <location>
        <begin position="267"/>
        <end position="324"/>
    </location>
</feature>
<evidence type="ECO:0000313" key="2">
    <source>
        <dbReference type="EMBL" id="GAT55992.1"/>
    </source>
</evidence>
<keyword evidence="3" id="KW-1185">Reference proteome</keyword>
<evidence type="ECO:0000313" key="3">
    <source>
        <dbReference type="Proteomes" id="UP000815677"/>
    </source>
</evidence>
<accession>A0ABQ0LYD7</accession>
<protein>
    <submittedName>
        <fullName evidence="2">Uncharacterized protein</fullName>
    </submittedName>
</protein>
<organism evidence="2 3">
    <name type="scientific">Mycena chlorophos</name>
    <name type="common">Agaric fungus</name>
    <name type="synonym">Agaricus chlorophos</name>
    <dbReference type="NCBI Taxonomy" id="658473"/>
    <lineage>
        <taxon>Eukaryota</taxon>
        <taxon>Fungi</taxon>
        <taxon>Dikarya</taxon>
        <taxon>Basidiomycota</taxon>
        <taxon>Agaricomycotina</taxon>
        <taxon>Agaricomycetes</taxon>
        <taxon>Agaricomycetidae</taxon>
        <taxon>Agaricales</taxon>
        <taxon>Marasmiineae</taxon>
        <taxon>Mycenaceae</taxon>
        <taxon>Mycena</taxon>
    </lineage>
</organism>
<evidence type="ECO:0000256" key="1">
    <source>
        <dbReference type="SAM" id="MobiDB-lite"/>
    </source>
</evidence>
<proteinExistence type="predicted"/>